<evidence type="ECO:0000256" key="1">
    <source>
        <dbReference type="ARBA" id="ARBA00022679"/>
    </source>
</evidence>
<dbReference type="InterPro" id="IPR000719">
    <property type="entry name" value="Prot_kinase_dom"/>
</dbReference>
<dbReference type="InterPro" id="IPR017441">
    <property type="entry name" value="Protein_kinase_ATP_BS"/>
</dbReference>
<feature type="compositionally biased region" description="Polar residues" evidence="7">
    <location>
        <begin position="280"/>
        <end position="293"/>
    </location>
</feature>
<evidence type="ECO:0000259" key="8">
    <source>
        <dbReference type="PROSITE" id="PS50011"/>
    </source>
</evidence>
<evidence type="ECO:0000256" key="7">
    <source>
        <dbReference type="SAM" id="MobiDB-lite"/>
    </source>
</evidence>
<feature type="domain" description="Protein kinase" evidence="8">
    <location>
        <begin position="122"/>
        <end position="554"/>
    </location>
</feature>
<evidence type="ECO:0000313" key="9">
    <source>
        <dbReference type="EMBL" id="KAK3678006.1"/>
    </source>
</evidence>
<feature type="region of interest" description="Disordered" evidence="7">
    <location>
        <begin position="203"/>
        <end position="222"/>
    </location>
</feature>
<dbReference type="PROSITE" id="PS50011">
    <property type="entry name" value="PROTEIN_KINASE_DOM"/>
    <property type="match status" value="1"/>
</dbReference>
<dbReference type="InterPro" id="IPR011009">
    <property type="entry name" value="Kinase-like_dom_sf"/>
</dbReference>
<evidence type="ECO:0000256" key="2">
    <source>
        <dbReference type="ARBA" id="ARBA00022741"/>
    </source>
</evidence>
<dbReference type="GO" id="GO:0005634">
    <property type="term" value="C:nucleus"/>
    <property type="evidence" value="ECO:0007669"/>
    <property type="project" value="TreeGrafter"/>
</dbReference>
<reference evidence="9" key="1">
    <citation type="submission" date="2023-07" db="EMBL/GenBank/DDBJ databases">
        <title>Black Yeasts Isolated from many extreme environments.</title>
        <authorList>
            <person name="Coleine C."/>
            <person name="Stajich J.E."/>
            <person name="Selbmann L."/>
        </authorList>
    </citation>
    <scope>NUCLEOTIDE SEQUENCE</scope>
    <source>
        <strain evidence="9">CCFEE 5485</strain>
    </source>
</reference>
<dbReference type="Proteomes" id="UP001274830">
    <property type="component" value="Unassembled WGS sequence"/>
</dbReference>
<gene>
    <name evidence="9" type="ORF">LTR78_002101</name>
</gene>
<dbReference type="PANTHER" id="PTHR11042">
    <property type="entry name" value="EUKARYOTIC TRANSLATION INITIATION FACTOR 2-ALPHA KINASE EIF2-ALPHA KINASE -RELATED"/>
    <property type="match status" value="1"/>
</dbReference>
<feature type="region of interest" description="Disordered" evidence="7">
    <location>
        <begin position="262"/>
        <end position="293"/>
    </location>
</feature>
<dbReference type="GO" id="GO:0005524">
    <property type="term" value="F:ATP binding"/>
    <property type="evidence" value="ECO:0007669"/>
    <property type="project" value="UniProtKB-UniRule"/>
</dbReference>
<dbReference type="EMBL" id="JAUTXT010000005">
    <property type="protein sequence ID" value="KAK3678006.1"/>
    <property type="molecule type" value="Genomic_DNA"/>
</dbReference>
<dbReference type="PANTHER" id="PTHR11042:SF187">
    <property type="entry name" value="EUKARYOTIC TRANSLATION INITIATION FACTOR 2-ALPHA KINASE 2"/>
    <property type="match status" value="1"/>
</dbReference>
<organism evidence="9 10">
    <name type="scientific">Recurvomyces mirabilis</name>
    <dbReference type="NCBI Taxonomy" id="574656"/>
    <lineage>
        <taxon>Eukaryota</taxon>
        <taxon>Fungi</taxon>
        <taxon>Dikarya</taxon>
        <taxon>Ascomycota</taxon>
        <taxon>Pezizomycotina</taxon>
        <taxon>Dothideomycetes</taxon>
        <taxon>Dothideomycetidae</taxon>
        <taxon>Mycosphaerellales</taxon>
        <taxon>Teratosphaeriaceae</taxon>
        <taxon>Recurvomyces</taxon>
    </lineage>
</organism>
<evidence type="ECO:0000256" key="5">
    <source>
        <dbReference type="PROSITE-ProRule" id="PRU00708"/>
    </source>
</evidence>
<dbReference type="PROSITE" id="PS51375">
    <property type="entry name" value="PPR"/>
    <property type="match status" value="1"/>
</dbReference>
<name>A0AAE0WU72_9PEZI</name>
<keyword evidence="10" id="KW-1185">Reference proteome</keyword>
<feature type="binding site" evidence="6">
    <location>
        <position position="152"/>
    </location>
    <ligand>
        <name>ATP</name>
        <dbReference type="ChEBI" id="CHEBI:30616"/>
    </ligand>
</feature>
<evidence type="ECO:0000256" key="6">
    <source>
        <dbReference type="PROSITE-ProRule" id="PRU10141"/>
    </source>
</evidence>
<dbReference type="GO" id="GO:0004694">
    <property type="term" value="F:eukaryotic translation initiation factor 2alpha kinase activity"/>
    <property type="evidence" value="ECO:0007669"/>
    <property type="project" value="TreeGrafter"/>
</dbReference>
<dbReference type="Gene3D" id="1.25.40.10">
    <property type="entry name" value="Tetratricopeptide repeat domain"/>
    <property type="match status" value="1"/>
</dbReference>
<protein>
    <recommendedName>
        <fullName evidence="8">Protein kinase domain-containing protein</fullName>
    </recommendedName>
</protein>
<dbReference type="InterPro" id="IPR050339">
    <property type="entry name" value="CC_SR_Kinase"/>
</dbReference>
<feature type="repeat" description="PPR" evidence="5">
    <location>
        <begin position="815"/>
        <end position="849"/>
    </location>
</feature>
<dbReference type="Gene3D" id="1.10.510.10">
    <property type="entry name" value="Transferase(Phosphotransferase) domain 1"/>
    <property type="match status" value="1"/>
</dbReference>
<dbReference type="PROSITE" id="PS00107">
    <property type="entry name" value="PROTEIN_KINASE_ATP"/>
    <property type="match status" value="1"/>
</dbReference>
<dbReference type="SMART" id="SM00220">
    <property type="entry name" value="S_TKc"/>
    <property type="match status" value="1"/>
</dbReference>
<evidence type="ECO:0000256" key="4">
    <source>
        <dbReference type="ARBA" id="ARBA00022840"/>
    </source>
</evidence>
<dbReference type="InterPro" id="IPR011990">
    <property type="entry name" value="TPR-like_helical_dom_sf"/>
</dbReference>
<dbReference type="SUPFAM" id="SSF56112">
    <property type="entry name" value="Protein kinase-like (PK-like)"/>
    <property type="match status" value="1"/>
</dbReference>
<sequence>MMLHSLLEEKCMLEATRRWTALHGDREIDHGAIQQIAEEKYHGLVQQLARNQLVVPGLEGDAFSSTRQQMRNGLDILISRPGILPSRELLDENDRQLQLVKFQDTDVDPIHRAGPSHYLANFEEIGIIGKGGYGVVYQVRHKLDRQEYAIKKVPISAARAQRIRNGGEDELARLLVEPRTMAGLDHPNVVRYYNSWVEYSSTGLPASTKPSGSPTSFSENESVATFSDDDDAIIGAADDRSLQRITTVSDDANTSINVLFEHSTSQERAPDSGDMANLPSRETQSRSMAAGQTSDILESRGIEDKGLTVPSAGPCYFLHLQMGLYPMSLADFLSPDAYVSRSVKAPVIRHCFHLQPTLSILLAIVNGLLYLHHKGTVHGDLKPANILMALNDNPRDRRGSVDLMLCDECRAAGHAHPISLNVRIGDFGLATALDEAPDAARNTPGGTTMYRPLTETIHDNKYLDIFALGIIAFELLWPFTTKMERHEALDGLKRNGTFPADGKESIGDGRIRRCISQLLAGGMTLSKLKQDLLTLQDAYRSKASTGIFTSSTLFYSGIFAAAATWDAGAKKQRREQWDKAIAGVKQELGQRVEAGETHLHQAQQTELDQDHTNLVEAEATVACVPGVFTDVEPQTQPSQWPANTGPDLQIHSLPPESIYATQDRKARASTRRWSPKKLETVMLSIDLLQLQLFLQIKQKPNDEWLSTASGAVPVTYRDRIFIPDTDLHALMHGKFDDLRRITQMDSKLSGWNRTDGDIALSHYEQDEHGLFHETAEQLNLSLRDLFRQHDSNAMSTSVLLAKAAYNLSLSTAPPNIHTYNTLLLGMSKIEQPRIVNRIICSMRETHLRPNEVSNMAILDHLTATDDAQGFVRWVGLMRGRHQGLALARPDVKITETGSRRLVRVTKVEGREDKIIQLPYPTPNVFGALMRGVLKFSGFDTALSICQGMGQEGWGLCMGGLTPLLLDCADRGDWQAGLAVWQQIQKLRWRSTSRAREENAMPEKIPLAAFAAMLRLASGSAQKTVFEDVWAQVRRTNAKSMAMLSSLVKDQNDLAQQAGIARESAAKQAGLEPKEELPSLVNLLDALRGPARESAALEPEPLVHIRGEEEAKGQIKPPILRSKHNHTAPVMLREQLDGWLPAGHELNDYELGERPMAMYN</sequence>
<accession>A0AAE0WU72</accession>
<keyword evidence="4 6" id="KW-0067">ATP-binding</keyword>
<dbReference type="GO" id="GO:0005737">
    <property type="term" value="C:cytoplasm"/>
    <property type="evidence" value="ECO:0007669"/>
    <property type="project" value="TreeGrafter"/>
</dbReference>
<evidence type="ECO:0000313" key="10">
    <source>
        <dbReference type="Proteomes" id="UP001274830"/>
    </source>
</evidence>
<keyword evidence="2 6" id="KW-0547">Nucleotide-binding</keyword>
<evidence type="ECO:0000256" key="3">
    <source>
        <dbReference type="ARBA" id="ARBA00022777"/>
    </source>
</evidence>
<proteinExistence type="predicted"/>
<dbReference type="AlphaFoldDB" id="A0AAE0WU72"/>
<dbReference type="Gene3D" id="3.30.200.20">
    <property type="entry name" value="Phosphorylase Kinase, domain 1"/>
    <property type="match status" value="1"/>
</dbReference>
<comment type="caution">
    <text evidence="9">The sequence shown here is derived from an EMBL/GenBank/DDBJ whole genome shotgun (WGS) entry which is preliminary data.</text>
</comment>
<dbReference type="InterPro" id="IPR002885">
    <property type="entry name" value="PPR_rpt"/>
</dbReference>
<keyword evidence="1" id="KW-0808">Transferase</keyword>
<dbReference type="Pfam" id="PF00069">
    <property type="entry name" value="Pkinase"/>
    <property type="match status" value="2"/>
</dbReference>
<keyword evidence="3" id="KW-0418">Kinase</keyword>